<protein>
    <submittedName>
        <fullName evidence="1">Uncharacterized protein</fullName>
    </submittedName>
</protein>
<name>A0ABQ9WQE5_9EUKA</name>
<evidence type="ECO:0000313" key="2">
    <source>
        <dbReference type="Proteomes" id="UP001281761"/>
    </source>
</evidence>
<gene>
    <name evidence="1" type="ORF">BLNAU_23391</name>
</gene>
<organism evidence="1 2">
    <name type="scientific">Blattamonas nauphoetae</name>
    <dbReference type="NCBI Taxonomy" id="2049346"/>
    <lineage>
        <taxon>Eukaryota</taxon>
        <taxon>Metamonada</taxon>
        <taxon>Preaxostyla</taxon>
        <taxon>Oxymonadida</taxon>
        <taxon>Blattamonas</taxon>
    </lineage>
</organism>
<sequence>MNDDTGRTVDLMGRIASHSLSAARGLQIQKFGGTTRDITWLSRTNCVTKMNLTIAVVRKADSSDSIHIPVVLKNSSHKELERTHCDLQSPRHGETHYSWTINEQRERTLNNTLRRCAEELSLELWERHSEAALKPVNMEVKPEVVKNINKMKHEVLVASKMRCRSEEKEACRVGQREHDQIHYTPSRCCDNEQLSKDPFGTGIVNKRTVLLSRDGSEVVLASSDVMKKGQNALLFNPCQCPTTDTDTVDRGCVGEELRNAEGGCLTTNNVRHSSQTCADTFFGKEVGFVEEEQVHGATNGSLALVEKESI</sequence>
<proteinExistence type="predicted"/>
<evidence type="ECO:0000313" key="1">
    <source>
        <dbReference type="EMBL" id="KAK2941707.1"/>
    </source>
</evidence>
<keyword evidence="2" id="KW-1185">Reference proteome</keyword>
<accession>A0ABQ9WQE5</accession>
<comment type="caution">
    <text evidence="1">The sequence shown here is derived from an EMBL/GenBank/DDBJ whole genome shotgun (WGS) entry which is preliminary data.</text>
</comment>
<dbReference type="Proteomes" id="UP001281761">
    <property type="component" value="Unassembled WGS sequence"/>
</dbReference>
<reference evidence="1 2" key="1">
    <citation type="journal article" date="2022" name="bioRxiv">
        <title>Genomics of Preaxostyla Flagellates Illuminates Evolutionary Transitions and the Path Towards Mitochondrial Loss.</title>
        <authorList>
            <person name="Novak L.V.F."/>
            <person name="Treitli S.C."/>
            <person name="Pyrih J."/>
            <person name="Halakuc P."/>
            <person name="Pipaliya S.V."/>
            <person name="Vacek V."/>
            <person name="Brzon O."/>
            <person name="Soukal P."/>
            <person name="Eme L."/>
            <person name="Dacks J.B."/>
            <person name="Karnkowska A."/>
            <person name="Elias M."/>
            <person name="Hampl V."/>
        </authorList>
    </citation>
    <scope>NUCLEOTIDE SEQUENCE [LARGE SCALE GENOMIC DNA]</scope>
    <source>
        <strain evidence="1">NAU3</strain>
        <tissue evidence="1">Gut</tissue>
    </source>
</reference>
<dbReference type="EMBL" id="JARBJD010000473">
    <property type="protein sequence ID" value="KAK2941707.1"/>
    <property type="molecule type" value="Genomic_DNA"/>
</dbReference>